<dbReference type="InterPro" id="IPR035906">
    <property type="entry name" value="MetI-like_sf"/>
</dbReference>
<name>A0A9X1UKI8_9BURK</name>
<feature type="domain" description="ABC transmembrane type-1" evidence="12">
    <location>
        <begin position="71"/>
        <end position="268"/>
    </location>
</feature>
<dbReference type="Pfam" id="PF00528">
    <property type="entry name" value="BPD_transp_1"/>
    <property type="match status" value="1"/>
</dbReference>
<dbReference type="InterPro" id="IPR050901">
    <property type="entry name" value="BP-dep_ABC_trans_perm"/>
</dbReference>
<feature type="transmembrane region" description="Helical" evidence="11">
    <location>
        <begin position="12"/>
        <end position="35"/>
    </location>
</feature>
<dbReference type="GO" id="GO:0005886">
    <property type="term" value="C:plasma membrane"/>
    <property type="evidence" value="ECO:0007669"/>
    <property type="project" value="UniProtKB-SubCell"/>
</dbReference>
<evidence type="ECO:0000256" key="3">
    <source>
        <dbReference type="ARBA" id="ARBA00009047"/>
    </source>
</evidence>
<feature type="transmembrane region" description="Helical" evidence="11">
    <location>
        <begin position="75"/>
        <end position="97"/>
    </location>
</feature>
<keyword evidence="8 11" id="KW-1133">Transmembrane helix</keyword>
<proteinExistence type="inferred from homology"/>
<dbReference type="RefSeq" id="WP_238464218.1">
    <property type="nucleotide sequence ID" value="NZ_JAKLJA010000008.1"/>
</dbReference>
<protein>
    <recommendedName>
        <fullName evidence="10">Maltose/maltodextrin transport system permease protein MalG</fullName>
    </recommendedName>
</protein>
<keyword evidence="7 11" id="KW-0812">Transmembrane</keyword>
<feature type="transmembrane region" description="Helical" evidence="11">
    <location>
        <begin position="188"/>
        <end position="213"/>
    </location>
</feature>
<evidence type="ECO:0000256" key="2">
    <source>
        <dbReference type="ARBA" id="ARBA00004651"/>
    </source>
</evidence>
<dbReference type="InterPro" id="IPR000515">
    <property type="entry name" value="MetI-like"/>
</dbReference>
<keyword evidence="9 11" id="KW-0472">Membrane</keyword>
<reference evidence="13" key="1">
    <citation type="submission" date="2022-01" db="EMBL/GenBank/DDBJ databases">
        <title>Genome sequence and assembly of Parabukholderia sp. RG36.</title>
        <authorList>
            <person name="Chhetri G."/>
        </authorList>
    </citation>
    <scope>NUCLEOTIDE SEQUENCE</scope>
    <source>
        <strain evidence="13">RG36</strain>
    </source>
</reference>
<keyword evidence="4 11" id="KW-0813">Transport</keyword>
<dbReference type="Proteomes" id="UP001139308">
    <property type="component" value="Unassembled WGS sequence"/>
</dbReference>
<accession>A0A9X1UKI8</accession>
<dbReference type="EMBL" id="JAKLJA010000008">
    <property type="protein sequence ID" value="MCG5074351.1"/>
    <property type="molecule type" value="Genomic_DNA"/>
</dbReference>
<evidence type="ECO:0000256" key="7">
    <source>
        <dbReference type="ARBA" id="ARBA00022692"/>
    </source>
</evidence>
<feature type="transmembrane region" description="Helical" evidence="11">
    <location>
        <begin position="145"/>
        <end position="167"/>
    </location>
</feature>
<feature type="transmembrane region" description="Helical" evidence="11">
    <location>
        <begin position="249"/>
        <end position="268"/>
    </location>
</feature>
<organism evidence="13 14">
    <name type="scientific">Paraburkholderia tagetis</name>
    <dbReference type="NCBI Taxonomy" id="2913261"/>
    <lineage>
        <taxon>Bacteria</taxon>
        <taxon>Pseudomonadati</taxon>
        <taxon>Pseudomonadota</taxon>
        <taxon>Betaproteobacteria</taxon>
        <taxon>Burkholderiales</taxon>
        <taxon>Burkholderiaceae</taxon>
        <taxon>Paraburkholderia</taxon>
    </lineage>
</organism>
<dbReference type="PANTHER" id="PTHR32243">
    <property type="entry name" value="MALTOSE TRANSPORT SYSTEM PERMEASE-RELATED"/>
    <property type="match status" value="1"/>
</dbReference>
<evidence type="ECO:0000256" key="6">
    <source>
        <dbReference type="ARBA" id="ARBA00022597"/>
    </source>
</evidence>
<sequence length="282" mass="31559">MNNRKLKRSLWCWLALSPLVVAVLFPFAVMFFTSFKPASEVFVYPARWLPMHWRWENYVDMWQAANFGVALRNSIVVSCLSTALALAVSLPAAYALARFRFRGRGLYRQFLLVTQMLSPILLVVGLFRLAAMIPYGDGNLVDSKIGVIISYAAFNIAFAVWMLSSYFQTVPRDLEESAWLEGCSRSGAVLRVFLPLAVPAVVVTAIFTFISAWNEFAVVYTLIRSPENKTLTVQVTDMVAGKYTVEWELVMAATLAATLPVSVVFAWLQRYMVKGLALGAVK</sequence>
<evidence type="ECO:0000256" key="11">
    <source>
        <dbReference type="RuleBase" id="RU363032"/>
    </source>
</evidence>
<comment type="similarity">
    <text evidence="3">Belongs to the binding-protein-dependent transport system permease family. MalFG subfamily.</text>
</comment>
<keyword evidence="6" id="KW-0762">Sugar transport</keyword>
<dbReference type="Gene3D" id="1.10.3720.10">
    <property type="entry name" value="MetI-like"/>
    <property type="match status" value="1"/>
</dbReference>
<comment type="subcellular location">
    <subcellularLocation>
        <location evidence="2 11">Cell membrane</location>
        <topology evidence="2 11">Multi-pass membrane protein</topology>
    </subcellularLocation>
</comment>
<keyword evidence="5" id="KW-1003">Cell membrane</keyword>
<gene>
    <name evidence="13" type="ORF">L5014_13425</name>
</gene>
<dbReference type="GO" id="GO:0055085">
    <property type="term" value="P:transmembrane transport"/>
    <property type="evidence" value="ECO:0007669"/>
    <property type="project" value="InterPro"/>
</dbReference>
<evidence type="ECO:0000259" key="12">
    <source>
        <dbReference type="PROSITE" id="PS50928"/>
    </source>
</evidence>
<evidence type="ECO:0000256" key="1">
    <source>
        <dbReference type="ARBA" id="ARBA00002264"/>
    </source>
</evidence>
<keyword evidence="14" id="KW-1185">Reference proteome</keyword>
<dbReference type="PANTHER" id="PTHR32243:SF50">
    <property type="entry name" value="MALTOSE_MALTODEXTRIN TRANSPORT SYSTEM PERMEASE PROTEIN MALG"/>
    <property type="match status" value="1"/>
</dbReference>
<dbReference type="SUPFAM" id="SSF161098">
    <property type="entry name" value="MetI-like"/>
    <property type="match status" value="1"/>
</dbReference>
<evidence type="ECO:0000313" key="13">
    <source>
        <dbReference type="EMBL" id="MCG5074351.1"/>
    </source>
</evidence>
<evidence type="ECO:0000256" key="8">
    <source>
        <dbReference type="ARBA" id="ARBA00022989"/>
    </source>
</evidence>
<evidence type="ECO:0000256" key="5">
    <source>
        <dbReference type="ARBA" id="ARBA00022475"/>
    </source>
</evidence>
<evidence type="ECO:0000256" key="9">
    <source>
        <dbReference type="ARBA" id="ARBA00023136"/>
    </source>
</evidence>
<comment type="caution">
    <text evidence="13">The sequence shown here is derived from an EMBL/GenBank/DDBJ whole genome shotgun (WGS) entry which is preliminary data.</text>
</comment>
<dbReference type="PROSITE" id="PS50928">
    <property type="entry name" value="ABC_TM1"/>
    <property type="match status" value="1"/>
</dbReference>
<dbReference type="AlphaFoldDB" id="A0A9X1UKI8"/>
<evidence type="ECO:0000313" key="14">
    <source>
        <dbReference type="Proteomes" id="UP001139308"/>
    </source>
</evidence>
<dbReference type="CDD" id="cd06261">
    <property type="entry name" value="TM_PBP2"/>
    <property type="match status" value="1"/>
</dbReference>
<comment type="function">
    <text evidence="1">Part of the ABC transporter complex MalEFGK involved in maltose/maltodextrin import. Probably responsible for the translocation of the substrate across the membrane.</text>
</comment>
<evidence type="ECO:0000256" key="10">
    <source>
        <dbReference type="ARBA" id="ARBA00041109"/>
    </source>
</evidence>
<feature type="transmembrane region" description="Helical" evidence="11">
    <location>
        <begin position="109"/>
        <end position="133"/>
    </location>
</feature>
<evidence type="ECO:0000256" key="4">
    <source>
        <dbReference type="ARBA" id="ARBA00022448"/>
    </source>
</evidence>